<dbReference type="PRINTS" id="PR00725">
    <property type="entry name" value="DADACBPTASE1"/>
</dbReference>
<evidence type="ECO:0000259" key="10">
    <source>
        <dbReference type="Pfam" id="PF00768"/>
    </source>
</evidence>
<dbReference type="InterPro" id="IPR001967">
    <property type="entry name" value="Peptidase_S11_N"/>
</dbReference>
<evidence type="ECO:0000256" key="9">
    <source>
        <dbReference type="SAM" id="Phobius"/>
    </source>
</evidence>
<evidence type="ECO:0000256" key="5">
    <source>
        <dbReference type="ARBA" id="ARBA00022984"/>
    </source>
</evidence>
<feature type="domain" description="Peptidase S11 D-alanyl-D-alanine carboxypeptidase A N-terminal" evidence="10">
    <location>
        <begin position="84"/>
        <end position="187"/>
    </location>
</feature>
<dbReference type="Proteomes" id="UP000228711">
    <property type="component" value="Unassembled WGS sequence"/>
</dbReference>
<dbReference type="SUPFAM" id="SSF56601">
    <property type="entry name" value="beta-lactamase/transpeptidase-like"/>
    <property type="match status" value="1"/>
</dbReference>
<feature type="transmembrane region" description="Helical" evidence="9">
    <location>
        <begin position="12"/>
        <end position="33"/>
    </location>
</feature>
<dbReference type="GO" id="GO:0009002">
    <property type="term" value="F:serine-type D-Ala-D-Ala carboxypeptidase activity"/>
    <property type="evidence" value="ECO:0007669"/>
    <property type="project" value="InterPro"/>
</dbReference>
<dbReference type="Gene3D" id="3.40.710.10">
    <property type="entry name" value="DD-peptidase/beta-lactamase superfamily"/>
    <property type="match status" value="1"/>
</dbReference>
<evidence type="ECO:0000256" key="8">
    <source>
        <dbReference type="RuleBase" id="RU004016"/>
    </source>
</evidence>
<keyword evidence="9" id="KW-0472">Membrane</keyword>
<evidence type="ECO:0000256" key="2">
    <source>
        <dbReference type="ARBA" id="ARBA00022729"/>
    </source>
</evidence>
<comment type="similarity">
    <text evidence="1 8">Belongs to the peptidase S11 family.</text>
</comment>
<dbReference type="Pfam" id="PF00768">
    <property type="entry name" value="Peptidase_S11"/>
    <property type="match status" value="1"/>
</dbReference>
<gene>
    <name evidence="11" type="ORF">COT25_00290</name>
</gene>
<dbReference type="EMBL" id="PEXV01000010">
    <property type="protein sequence ID" value="PIS41958.1"/>
    <property type="molecule type" value="Genomic_DNA"/>
</dbReference>
<proteinExistence type="inferred from homology"/>
<feature type="active site" evidence="7">
    <location>
        <position position="179"/>
    </location>
</feature>
<evidence type="ECO:0000256" key="4">
    <source>
        <dbReference type="ARBA" id="ARBA00022960"/>
    </source>
</evidence>
<evidence type="ECO:0000256" key="7">
    <source>
        <dbReference type="PIRSR" id="PIRSR618044-1"/>
    </source>
</evidence>
<keyword evidence="9" id="KW-0812">Transmembrane</keyword>
<reference evidence="12" key="1">
    <citation type="submission" date="2017-09" db="EMBL/GenBank/DDBJ databases">
        <title>Depth-based differentiation of microbial function through sediment-hosted aquifers and enrichment of novel symbionts in the deep terrestrial subsurface.</title>
        <authorList>
            <person name="Probst A.J."/>
            <person name="Ladd B."/>
            <person name="Jarett J.K."/>
            <person name="Geller-Mcgrath D.E."/>
            <person name="Sieber C.M.K."/>
            <person name="Emerson J.B."/>
            <person name="Anantharaman K."/>
            <person name="Thomas B.C."/>
            <person name="Malmstrom R."/>
            <person name="Stieglmeier M."/>
            <person name="Klingl A."/>
            <person name="Woyke T."/>
            <person name="Ryan C.M."/>
            <person name="Banfield J.F."/>
        </authorList>
    </citation>
    <scope>NUCLEOTIDE SEQUENCE [LARGE SCALE GENOMIC DNA]</scope>
</reference>
<keyword evidence="2" id="KW-0732">Signal</keyword>
<feature type="active site" description="Proton acceptor" evidence="7">
    <location>
        <position position="113"/>
    </location>
</feature>
<evidence type="ECO:0000256" key="3">
    <source>
        <dbReference type="ARBA" id="ARBA00022801"/>
    </source>
</evidence>
<evidence type="ECO:0000313" key="11">
    <source>
        <dbReference type="EMBL" id="PIS41958.1"/>
    </source>
</evidence>
<dbReference type="GO" id="GO:0071555">
    <property type="term" value="P:cell wall organization"/>
    <property type="evidence" value="ECO:0007669"/>
    <property type="project" value="UniProtKB-KW"/>
</dbReference>
<dbReference type="InterPro" id="IPR018044">
    <property type="entry name" value="Peptidase_S11"/>
</dbReference>
<evidence type="ECO:0000256" key="6">
    <source>
        <dbReference type="ARBA" id="ARBA00023316"/>
    </source>
</evidence>
<keyword evidence="5" id="KW-0573">Peptidoglycan synthesis</keyword>
<dbReference type="InterPro" id="IPR012338">
    <property type="entry name" value="Beta-lactam/transpept-like"/>
</dbReference>
<dbReference type="AlphaFoldDB" id="A0A2H0YTY5"/>
<keyword evidence="6" id="KW-0961">Cell wall biogenesis/degradation</keyword>
<dbReference type="GO" id="GO:0008360">
    <property type="term" value="P:regulation of cell shape"/>
    <property type="evidence" value="ECO:0007669"/>
    <property type="project" value="UniProtKB-KW"/>
</dbReference>
<name>A0A2H0YTY5_9BACT</name>
<keyword evidence="3" id="KW-0378">Hydrolase</keyword>
<comment type="caution">
    <text evidence="11">The sequence shown here is derived from an EMBL/GenBank/DDBJ whole genome shotgun (WGS) entry which is preliminary data.</text>
</comment>
<keyword evidence="4" id="KW-0133">Cell shape</keyword>
<keyword evidence="9" id="KW-1133">Transmembrane helix</keyword>
<feature type="non-terminal residue" evidence="11">
    <location>
        <position position="189"/>
    </location>
</feature>
<dbReference type="GO" id="GO:0009252">
    <property type="term" value="P:peptidoglycan biosynthetic process"/>
    <property type="evidence" value="ECO:0007669"/>
    <property type="project" value="UniProtKB-KW"/>
</dbReference>
<protein>
    <recommendedName>
        <fullName evidence="10">Peptidase S11 D-alanyl-D-alanine carboxypeptidase A N-terminal domain-containing protein</fullName>
    </recommendedName>
</protein>
<organism evidence="11 12">
    <name type="scientific">Candidatus Kerfeldbacteria bacterium CG08_land_8_20_14_0_20_42_7</name>
    <dbReference type="NCBI Taxonomy" id="2014245"/>
    <lineage>
        <taxon>Bacteria</taxon>
        <taxon>Candidatus Kerfeldiibacteriota</taxon>
    </lineage>
</organism>
<feature type="active site" description="Acyl-ester intermediate" evidence="7">
    <location>
        <position position="110"/>
    </location>
</feature>
<sequence>MMTTKTTNNFVLAIGIVFALGATSIFVLCMVLFSAEPESFIITNGVVEGEVTTKEFTKDSAVQFRHLQKTQAYYDFDVDLLSVDAAELVDAKTGDVLLKKNAFTQHSLASLSKLVTTLFLFERGFIYSAESQVTPQTIDQGIRAYDIPISLSSPISKITVTKPEMFLAQDLLSATLIASANNAAFALVG</sequence>
<evidence type="ECO:0000256" key="1">
    <source>
        <dbReference type="ARBA" id="ARBA00007164"/>
    </source>
</evidence>
<accession>A0A2H0YTY5</accession>
<dbReference type="GO" id="GO:0006508">
    <property type="term" value="P:proteolysis"/>
    <property type="evidence" value="ECO:0007669"/>
    <property type="project" value="InterPro"/>
</dbReference>
<evidence type="ECO:0000313" key="12">
    <source>
        <dbReference type="Proteomes" id="UP000228711"/>
    </source>
</evidence>